<keyword evidence="2" id="KW-1185">Reference proteome</keyword>
<feature type="signal peptide" evidence="1">
    <location>
        <begin position="1"/>
        <end position="27"/>
    </location>
</feature>
<dbReference type="PANTHER" id="PTHR11032">
    <property type="entry name" value="SL CYTOKINE"/>
    <property type="match status" value="1"/>
</dbReference>
<keyword evidence="1" id="KW-0732">Signal</keyword>
<dbReference type="GO" id="GO:0016301">
    <property type="term" value="F:kinase activity"/>
    <property type="evidence" value="ECO:0007669"/>
    <property type="project" value="UniProtKB-KW"/>
</dbReference>
<keyword evidence="3" id="KW-0808">Transferase</keyword>
<feature type="chain" id="PRO_5045512694" evidence="1">
    <location>
        <begin position="28"/>
        <end position="271"/>
    </location>
</feature>
<dbReference type="SUPFAM" id="SSF47266">
    <property type="entry name" value="4-helical cytokines"/>
    <property type="match status" value="1"/>
</dbReference>
<organism evidence="2 3">
    <name type="scientific">Bos indicus</name>
    <name type="common">Zebu</name>
    <dbReference type="NCBI Taxonomy" id="9915"/>
    <lineage>
        <taxon>Eukaryota</taxon>
        <taxon>Metazoa</taxon>
        <taxon>Chordata</taxon>
        <taxon>Craniata</taxon>
        <taxon>Vertebrata</taxon>
        <taxon>Euteleostomi</taxon>
        <taxon>Mammalia</taxon>
        <taxon>Eutheria</taxon>
        <taxon>Laurasiatheria</taxon>
        <taxon>Artiodactyla</taxon>
        <taxon>Ruminantia</taxon>
        <taxon>Pecora</taxon>
        <taxon>Bovidae</taxon>
        <taxon>Bovinae</taxon>
        <taxon>Bos</taxon>
    </lineage>
</organism>
<dbReference type="Proteomes" id="UP001652663">
    <property type="component" value="Chromosome 18"/>
</dbReference>
<accession>A0ABM4QWB4</accession>
<dbReference type="InterPro" id="IPR004213">
    <property type="entry name" value="Flt3_lig"/>
</dbReference>
<gene>
    <name evidence="3" type="primary">FLT3LG</name>
</gene>
<dbReference type="Pfam" id="PF02947">
    <property type="entry name" value="Flt3_lig"/>
    <property type="match status" value="1"/>
</dbReference>
<dbReference type="GeneID" id="109572992"/>
<evidence type="ECO:0000256" key="1">
    <source>
        <dbReference type="SAM" id="SignalP"/>
    </source>
</evidence>
<dbReference type="RefSeq" id="XP_070627582.1">
    <property type="nucleotide sequence ID" value="XM_070771481.1"/>
</dbReference>
<evidence type="ECO:0000313" key="2">
    <source>
        <dbReference type="Proteomes" id="UP001652663"/>
    </source>
</evidence>
<evidence type="ECO:0000313" key="3">
    <source>
        <dbReference type="RefSeq" id="XP_070627582.1"/>
    </source>
</evidence>
<name>A0ABM4QWB4_BOSIN</name>
<dbReference type="PANTHER" id="PTHR11032:SF1">
    <property type="entry name" value="FMS-RELATED TYROSINE KINASE 3 LIGAND"/>
    <property type="match status" value="1"/>
</dbReference>
<sequence>MVVLAPAWSPTTSLLLLLLLLSPGLQGTPDCSFRHSPISSTFAIKIGKLSKYLLQDYPVTVASNLQDDKLCGAFWRLVLAQRWMGRLKTVAGSEMEKLLEDVNTEIHFVTSCAFQDTHQQLEALKPWITHRNFSRCLELQCQPAEDTEAQREQSPASGHRVGTWRKSARTWSFPWPPCSCHCPPGMEATPAPTIGSPFPTLYKALVPRKLYINHHFLPALARFVCGWDTVCVWGRLGSGLVFQLMQCFIQYLFSESSRGPGPKEGNAGTQT</sequence>
<proteinExistence type="predicted"/>
<keyword evidence="3" id="KW-0418">Kinase</keyword>
<protein>
    <submittedName>
        <fullName evidence="3">Fms-related tyrosine kinase 3 ligand isoform X4</fullName>
    </submittedName>
</protein>
<dbReference type="InterPro" id="IPR009079">
    <property type="entry name" value="4_helix_cytokine-like_core"/>
</dbReference>
<reference evidence="3" key="1">
    <citation type="submission" date="2025-08" db="UniProtKB">
        <authorList>
            <consortium name="RefSeq"/>
        </authorList>
    </citation>
    <scope>IDENTIFICATION</scope>
    <source>
        <tissue evidence="3">Blood</tissue>
    </source>
</reference>
<dbReference type="Gene3D" id="1.20.1250.10">
    <property type="match status" value="1"/>
</dbReference>